<feature type="compositionally biased region" description="Basic and acidic residues" evidence="1">
    <location>
        <begin position="120"/>
        <end position="131"/>
    </location>
</feature>
<feature type="region of interest" description="Disordered" evidence="1">
    <location>
        <begin position="148"/>
        <end position="192"/>
    </location>
</feature>
<comment type="caution">
    <text evidence="2">The sequence shown here is derived from an EMBL/GenBank/DDBJ whole genome shotgun (WGS) entry which is preliminary data.</text>
</comment>
<reference evidence="2 3" key="1">
    <citation type="submission" date="2024-01" db="EMBL/GenBank/DDBJ databases">
        <title>The complete chloroplast genome sequence of Lithospermum erythrorhizon: insights into the phylogenetic relationship among Boraginaceae species and the maternal lineages of purple gromwells.</title>
        <authorList>
            <person name="Okada T."/>
            <person name="Watanabe K."/>
        </authorList>
    </citation>
    <scope>NUCLEOTIDE SEQUENCE [LARGE SCALE GENOMIC DNA]</scope>
</reference>
<accession>A0AAV3QIV8</accession>
<dbReference type="EMBL" id="BAABME010021167">
    <property type="protein sequence ID" value="GAA0162575.1"/>
    <property type="molecule type" value="Genomic_DNA"/>
</dbReference>
<evidence type="ECO:0000256" key="1">
    <source>
        <dbReference type="SAM" id="MobiDB-lite"/>
    </source>
</evidence>
<evidence type="ECO:0000313" key="3">
    <source>
        <dbReference type="Proteomes" id="UP001454036"/>
    </source>
</evidence>
<sequence>MSTHHILGLKKVPRVRLFADSSGTAGQLSWYGRTAAPREILLYTSSRTRFLNRTSIGERCKHRELALLAKQAWFSAFRPIFCLVASRTALRVASPPSNNLGTELSARYSANESEVGPFLSERRSSSKKDPRSFTQLKQVSGSFNKESLSFGKELGTQDNKGYSRIRPSLSPPLRDLDSRSPDKPIARAPEFA</sequence>
<dbReference type="AlphaFoldDB" id="A0AAV3QIV8"/>
<feature type="compositionally biased region" description="Basic and acidic residues" evidence="1">
    <location>
        <begin position="174"/>
        <end position="185"/>
    </location>
</feature>
<gene>
    <name evidence="2" type="ORF">LIER_39436</name>
</gene>
<name>A0AAV3QIV8_LITER</name>
<protein>
    <submittedName>
        <fullName evidence="2">Uncharacterized protein</fullName>
    </submittedName>
</protein>
<dbReference type="Proteomes" id="UP001454036">
    <property type="component" value="Unassembled WGS sequence"/>
</dbReference>
<feature type="region of interest" description="Disordered" evidence="1">
    <location>
        <begin position="115"/>
        <end position="136"/>
    </location>
</feature>
<evidence type="ECO:0000313" key="2">
    <source>
        <dbReference type="EMBL" id="GAA0162575.1"/>
    </source>
</evidence>
<proteinExistence type="predicted"/>
<keyword evidence="3" id="KW-1185">Reference proteome</keyword>
<organism evidence="2 3">
    <name type="scientific">Lithospermum erythrorhizon</name>
    <name type="common">Purple gromwell</name>
    <name type="synonym">Lithospermum officinale var. erythrorhizon</name>
    <dbReference type="NCBI Taxonomy" id="34254"/>
    <lineage>
        <taxon>Eukaryota</taxon>
        <taxon>Viridiplantae</taxon>
        <taxon>Streptophyta</taxon>
        <taxon>Embryophyta</taxon>
        <taxon>Tracheophyta</taxon>
        <taxon>Spermatophyta</taxon>
        <taxon>Magnoliopsida</taxon>
        <taxon>eudicotyledons</taxon>
        <taxon>Gunneridae</taxon>
        <taxon>Pentapetalae</taxon>
        <taxon>asterids</taxon>
        <taxon>lamiids</taxon>
        <taxon>Boraginales</taxon>
        <taxon>Boraginaceae</taxon>
        <taxon>Boraginoideae</taxon>
        <taxon>Lithospermeae</taxon>
        <taxon>Lithospermum</taxon>
    </lineage>
</organism>